<dbReference type="PANTHER" id="PTHR30461:SF23">
    <property type="entry name" value="DNA RECOMBINASE-RELATED"/>
    <property type="match status" value="1"/>
</dbReference>
<dbReference type="PROSITE" id="PS51737">
    <property type="entry name" value="RECOMBINASE_DNA_BIND"/>
    <property type="match status" value="1"/>
</dbReference>
<dbReference type="Pfam" id="PF07508">
    <property type="entry name" value="Recombinase"/>
    <property type="match status" value="1"/>
</dbReference>
<protein>
    <submittedName>
        <fullName evidence="3">Recombinase RecB</fullName>
    </submittedName>
</protein>
<proteinExistence type="predicted"/>
<organism evidence="3 4">
    <name type="scientific">Saccharopolyspora thermophila</name>
    <dbReference type="NCBI Taxonomy" id="89367"/>
    <lineage>
        <taxon>Bacteria</taxon>
        <taxon>Bacillati</taxon>
        <taxon>Actinomycetota</taxon>
        <taxon>Actinomycetes</taxon>
        <taxon>Pseudonocardiales</taxon>
        <taxon>Pseudonocardiaceae</taxon>
        <taxon>Saccharopolyspora</taxon>
    </lineage>
</organism>
<feature type="domain" description="Resolvase/invertase-type recombinase catalytic" evidence="1">
    <location>
        <begin position="24"/>
        <end position="170"/>
    </location>
</feature>
<name>A0A917N6P3_9PSEU</name>
<dbReference type="Pfam" id="PF00239">
    <property type="entry name" value="Resolvase"/>
    <property type="match status" value="1"/>
</dbReference>
<comment type="caution">
    <text evidence="3">The sequence shown here is derived from an EMBL/GenBank/DDBJ whole genome shotgun (WGS) entry which is preliminary data.</text>
</comment>
<dbReference type="Pfam" id="PF13408">
    <property type="entry name" value="Zn_ribbon_recom"/>
    <property type="match status" value="1"/>
</dbReference>
<dbReference type="SUPFAM" id="SSF53041">
    <property type="entry name" value="Resolvase-like"/>
    <property type="match status" value="1"/>
</dbReference>
<sequence>MGRSSTARRTKNAAMTLDDLDTVRVVVYMRRSTDDEHQPYSIEAQDERLKSYVESQPGWHVAMRFSDDASGATTERDDLQRALAAARAGLIDVLLVYRVDRFSRNLRDMVTLLDELDQCGVVFRSATEPFDTSTPMGRMLVQMLGMFAQFERDTIIDRVINGMERKAAKGLWKGGRRPFGYTVAHDTHRLVPHTDESPIVRLIFRLYTYDRLGSKVVARVLNERGHRTTTGGTWSAYQVLRVLSNRIYIGELSFREITVNDCHTPLIDTETFEEAQRLLAERGEDHAHRRANGSDYQLTGLMRCPKCGKAMIGTRATGKNKVYRYYTCFTRSRYDTTKCDGHRINADAVEQAVLDALASFYRDHHTLIADAVAEAQRQHRAGHDTQQAELASVEAKITETNGKIDRYLTAFENGTLDEELVGQRLAELRAPSKQLHARREELAAALDAEPTVPEAAMLVKIADHITRVIDSGSDQTRKALIETLIAEVKITSASTIIPRYRIPQPSTDHDTAAVTNKALTSDNAPARASKEGVRAMTNLVEVPGIEPGSFAASPRLLRAQSAMPLLGSTGLANQPV</sequence>
<dbReference type="PANTHER" id="PTHR30461">
    <property type="entry name" value="DNA-INVERTASE FROM LAMBDOID PROPHAGE"/>
    <property type="match status" value="1"/>
</dbReference>
<dbReference type="GO" id="GO:0003677">
    <property type="term" value="F:DNA binding"/>
    <property type="evidence" value="ECO:0007669"/>
    <property type="project" value="InterPro"/>
</dbReference>
<reference evidence="3 4" key="1">
    <citation type="journal article" date="2014" name="Int. J. Syst. Evol. Microbiol.">
        <title>Complete genome sequence of Corynebacterium casei LMG S-19264T (=DSM 44701T), isolated from a smear-ripened cheese.</title>
        <authorList>
            <consortium name="US DOE Joint Genome Institute (JGI-PGF)"/>
            <person name="Walter F."/>
            <person name="Albersmeier A."/>
            <person name="Kalinowski J."/>
            <person name="Ruckert C."/>
        </authorList>
    </citation>
    <scope>NUCLEOTIDE SEQUENCE [LARGE SCALE GENOMIC DNA]</scope>
    <source>
        <strain evidence="3 4">CGMCC 4.7206</strain>
    </source>
</reference>
<dbReference type="InterPro" id="IPR036162">
    <property type="entry name" value="Resolvase-like_N_sf"/>
</dbReference>
<dbReference type="Gene3D" id="3.40.50.1390">
    <property type="entry name" value="Resolvase, N-terminal catalytic domain"/>
    <property type="match status" value="1"/>
</dbReference>
<evidence type="ECO:0000259" key="2">
    <source>
        <dbReference type="PROSITE" id="PS51737"/>
    </source>
</evidence>
<dbReference type="GO" id="GO:0000150">
    <property type="term" value="F:DNA strand exchange activity"/>
    <property type="evidence" value="ECO:0007669"/>
    <property type="project" value="InterPro"/>
</dbReference>
<evidence type="ECO:0000259" key="1">
    <source>
        <dbReference type="PROSITE" id="PS51736"/>
    </source>
</evidence>
<evidence type="ECO:0000313" key="3">
    <source>
        <dbReference type="EMBL" id="GGI71397.1"/>
    </source>
</evidence>
<dbReference type="InterPro" id="IPR050639">
    <property type="entry name" value="SSR_resolvase"/>
</dbReference>
<evidence type="ECO:0000313" key="4">
    <source>
        <dbReference type="Proteomes" id="UP000597989"/>
    </source>
</evidence>
<dbReference type="Gene3D" id="3.90.1750.20">
    <property type="entry name" value="Putative Large Serine Recombinase, Chain B, Domain 2"/>
    <property type="match status" value="1"/>
</dbReference>
<dbReference type="InterPro" id="IPR038109">
    <property type="entry name" value="DNA_bind_recomb_sf"/>
</dbReference>
<dbReference type="CDD" id="cd03768">
    <property type="entry name" value="SR_ResInv"/>
    <property type="match status" value="1"/>
</dbReference>
<gene>
    <name evidence="3" type="ORF">GCM10011581_05560</name>
</gene>
<dbReference type="Proteomes" id="UP000597989">
    <property type="component" value="Unassembled WGS sequence"/>
</dbReference>
<dbReference type="InterPro" id="IPR025827">
    <property type="entry name" value="Zn_ribbon_recom_dom"/>
</dbReference>
<dbReference type="SMART" id="SM00857">
    <property type="entry name" value="Resolvase"/>
    <property type="match status" value="1"/>
</dbReference>
<dbReference type="AlphaFoldDB" id="A0A917N6P3"/>
<feature type="domain" description="Recombinase" evidence="2">
    <location>
        <begin position="178"/>
        <end position="285"/>
    </location>
</feature>
<dbReference type="InterPro" id="IPR011109">
    <property type="entry name" value="DNA_bind_recombinase_dom"/>
</dbReference>
<accession>A0A917N6P3</accession>
<dbReference type="EMBL" id="BMMT01000001">
    <property type="protein sequence ID" value="GGI71397.1"/>
    <property type="molecule type" value="Genomic_DNA"/>
</dbReference>
<dbReference type="PROSITE" id="PS51736">
    <property type="entry name" value="RECOMBINASES_3"/>
    <property type="match status" value="1"/>
</dbReference>
<dbReference type="InterPro" id="IPR006119">
    <property type="entry name" value="Resolv_N"/>
</dbReference>